<dbReference type="InterPro" id="IPR027417">
    <property type="entry name" value="P-loop_NTPase"/>
</dbReference>
<evidence type="ECO:0000259" key="4">
    <source>
        <dbReference type="PROSITE" id="PS51721"/>
    </source>
</evidence>
<feature type="non-terminal residue" evidence="5">
    <location>
        <position position="1"/>
    </location>
</feature>
<keyword evidence="1 3" id="KW-0547">Nucleotide-binding</keyword>
<dbReference type="InterPro" id="IPR030378">
    <property type="entry name" value="G_CP_dom"/>
</dbReference>
<protein>
    <recommendedName>
        <fullName evidence="4">CP-type G domain-containing protein</fullName>
    </recommendedName>
</protein>
<evidence type="ECO:0000256" key="3">
    <source>
        <dbReference type="PIRSR" id="PIRSR006230-1"/>
    </source>
</evidence>
<accession>A0AAW2ZGP9</accession>
<evidence type="ECO:0000256" key="2">
    <source>
        <dbReference type="ARBA" id="ARBA00023134"/>
    </source>
</evidence>
<dbReference type="AlphaFoldDB" id="A0AAW2ZGP9"/>
<dbReference type="PIRSF" id="PIRSF006230">
    <property type="entry name" value="MG442"/>
    <property type="match status" value="1"/>
</dbReference>
<dbReference type="PANTHER" id="PTHR45782">
    <property type="entry name" value="MITOCHONDRIAL RIBOSOME-ASSOCIATED GTPASE 1"/>
    <property type="match status" value="1"/>
</dbReference>
<dbReference type="GO" id="GO:0003924">
    <property type="term" value="F:GTPase activity"/>
    <property type="evidence" value="ECO:0007669"/>
    <property type="project" value="TreeGrafter"/>
</dbReference>
<feature type="binding site" evidence="3">
    <location>
        <begin position="83"/>
        <end position="86"/>
    </location>
    <ligand>
        <name>GTP</name>
        <dbReference type="ChEBI" id="CHEBI:37565"/>
    </ligand>
</feature>
<feature type="domain" description="CP-type G" evidence="4">
    <location>
        <begin position="35"/>
        <end position="209"/>
    </location>
</feature>
<dbReference type="GO" id="GO:0005739">
    <property type="term" value="C:mitochondrion"/>
    <property type="evidence" value="ECO:0007669"/>
    <property type="project" value="TreeGrafter"/>
</dbReference>
<dbReference type="Proteomes" id="UP001431209">
    <property type="component" value="Unassembled WGS sequence"/>
</dbReference>
<keyword evidence="6" id="KW-1185">Reference proteome</keyword>
<dbReference type="PROSITE" id="PS51721">
    <property type="entry name" value="G_CP"/>
    <property type="match status" value="1"/>
</dbReference>
<gene>
    <name evidence="5" type="ORF">AKO1_015768</name>
</gene>
<dbReference type="InterPro" id="IPR016478">
    <property type="entry name" value="GTPase_MTG1"/>
</dbReference>
<dbReference type="Gene3D" id="3.40.50.300">
    <property type="entry name" value="P-loop containing nucleotide triphosphate hydrolases"/>
    <property type="match status" value="1"/>
</dbReference>
<evidence type="ECO:0000313" key="5">
    <source>
        <dbReference type="EMBL" id="KAL0488533.1"/>
    </source>
</evidence>
<evidence type="ECO:0000256" key="1">
    <source>
        <dbReference type="ARBA" id="ARBA00022741"/>
    </source>
</evidence>
<dbReference type="EMBL" id="JAOPGA020001448">
    <property type="protein sequence ID" value="KAL0488533.1"/>
    <property type="molecule type" value="Genomic_DNA"/>
</dbReference>
<feature type="binding site" evidence="3">
    <location>
        <position position="205"/>
    </location>
    <ligand>
        <name>GTP</name>
        <dbReference type="ChEBI" id="CHEBI:37565"/>
    </ligand>
</feature>
<sequence>EDEKQKITNKCEFRTTFKFPERAKALNWFPGHMLKTTKEIQARLSSVNVVVEVRDARVPFSSRNDRLDDEIRARNKRKLIVFNKTDLAHPNTPKLIADKFKDVPTLFTSATKGVNIKDIVSTSLKHHKIVRKFKTIPIVFMVVGIPNVGKSSIINALKNKYAHTFDHKEVRGKAKVGATPGLTRSINFFKVCEKPEPCVVLDSPGVFVPTISTYHQAFRLALINAIPDALSIDNIDLCDYLLFELNKHKQFLYVTVFKLPHATDSIQQLLHWMCSYLQAYQTNGEDDIIRATSTFIRYFRSGKLGRLTLEVEEEYDGVEEDKPNEIKSL</sequence>
<dbReference type="InterPro" id="IPR023179">
    <property type="entry name" value="GTP-bd_ortho_bundle_sf"/>
</dbReference>
<dbReference type="InterPro" id="IPR006073">
    <property type="entry name" value="GTP-bd"/>
</dbReference>
<dbReference type="GO" id="GO:0005525">
    <property type="term" value="F:GTP binding"/>
    <property type="evidence" value="ECO:0007669"/>
    <property type="project" value="UniProtKB-KW"/>
</dbReference>
<dbReference type="CDD" id="cd01856">
    <property type="entry name" value="YlqF"/>
    <property type="match status" value="1"/>
</dbReference>
<dbReference type="GO" id="GO:0032543">
    <property type="term" value="P:mitochondrial translation"/>
    <property type="evidence" value="ECO:0007669"/>
    <property type="project" value="TreeGrafter"/>
</dbReference>
<comment type="caution">
    <text evidence="5">The sequence shown here is derived from an EMBL/GenBank/DDBJ whole genome shotgun (WGS) entry which is preliminary data.</text>
</comment>
<proteinExistence type="predicted"/>
<dbReference type="Pfam" id="PF01926">
    <property type="entry name" value="MMR_HSR1"/>
    <property type="match status" value="1"/>
</dbReference>
<dbReference type="PANTHER" id="PTHR45782:SF4">
    <property type="entry name" value="MITOCHONDRIAL RIBOSOME-ASSOCIATED GTPASE 1"/>
    <property type="match status" value="1"/>
</dbReference>
<dbReference type="SUPFAM" id="SSF52540">
    <property type="entry name" value="P-loop containing nucleoside triphosphate hydrolases"/>
    <property type="match status" value="1"/>
</dbReference>
<feature type="binding site" evidence="3">
    <location>
        <begin position="147"/>
        <end position="152"/>
    </location>
    <ligand>
        <name>GTP</name>
        <dbReference type="ChEBI" id="CHEBI:37565"/>
    </ligand>
</feature>
<name>A0AAW2ZGP9_9EUKA</name>
<keyword evidence="2 3" id="KW-0342">GTP-binding</keyword>
<evidence type="ECO:0000313" key="6">
    <source>
        <dbReference type="Proteomes" id="UP001431209"/>
    </source>
</evidence>
<organism evidence="5 6">
    <name type="scientific">Acrasis kona</name>
    <dbReference type="NCBI Taxonomy" id="1008807"/>
    <lineage>
        <taxon>Eukaryota</taxon>
        <taxon>Discoba</taxon>
        <taxon>Heterolobosea</taxon>
        <taxon>Tetramitia</taxon>
        <taxon>Eutetramitia</taxon>
        <taxon>Acrasidae</taxon>
        <taxon>Acrasis</taxon>
    </lineage>
</organism>
<reference evidence="5 6" key="1">
    <citation type="submission" date="2024-03" db="EMBL/GenBank/DDBJ databases">
        <title>The Acrasis kona genome and developmental transcriptomes reveal deep origins of eukaryotic multicellular pathways.</title>
        <authorList>
            <person name="Sheikh S."/>
            <person name="Fu C.-J."/>
            <person name="Brown M.W."/>
            <person name="Baldauf S.L."/>
        </authorList>
    </citation>
    <scope>NUCLEOTIDE SEQUENCE [LARGE SCALE GENOMIC DNA]</scope>
    <source>
        <strain evidence="5 6">ATCC MYA-3509</strain>
    </source>
</reference>
<dbReference type="Gene3D" id="1.10.1580.10">
    <property type="match status" value="1"/>
</dbReference>